<reference evidence="1" key="1">
    <citation type="submission" date="2023-06" db="EMBL/GenBank/DDBJ databases">
        <title>Genome-scale phylogeny and comparative genomics of the fungal order Sordariales.</title>
        <authorList>
            <consortium name="Lawrence Berkeley National Laboratory"/>
            <person name="Hensen N."/>
            <person name="Bonometti L."/>
            <person name="Westerberg I."/>
            <person name="Brannstrom I.O."/>
            <person name="Guillou S."/>
            <person name="Cros-Aarteil S."/>
            <person name="Calhoun S."/>
            <person name="Haridas S."/>
            <person name="Kuo A."/>
            <person name="Mondo S."/>
            <person name="Pangilinan J."/>
            <person name="Riley R."/>
            <person name="Labutti K."/>
            <person name="Andreopoulos B."/>
            <person name="Lipzen A."/>
            <person name="Chen C."/>
            <person name="Yanf M."/>
            <person name="Daum C."/>
            <person name="Ng V."/>
            <person name="Clum A."/>
            <person name="Steindorff A."/>
            <person name="Ohm R."/>
            <person name="Martin F."/>
            <person name="Silar P."/>
            <person name="Natvig D."/>
            <person name="Lalanne C."/>
            <person name="Gautier V."/>
            <person name="Ament-Velasquez S.L."/>
            <person name="Kruys A."/>
            <person name="Hutchinson M.I."/>
            <person name="Powell A.J."/>
            <person name="Barry K."/>
            <person name="Miller A.N."/>
            <person name="Grigoriev I.V."/>
            <person name="Debuchy R."/>
            <person name="Gladieux P."/>
            <person name="Thoren M.H."/>
            <person name="Johannesson H."/>
        </authorList>
    </citation>
    <scope>NUCLEOTIDE SEQUENCE</scope>
    <source>
        <strain evidence="1">SMH4607-1</strain>
    </source>
</reference>
<accession>A0AA39ZVU6</accession>
<sequence>MSITREYWLIVTKWDIKVNETDEYPFIGATVFNKTYPGPWIWASVEAPVEILENLFPGSPCRKQLADVRDVEVSLVTDFKFGSVDGGWLWLWGSLKTVSGSETCPRRGSRLGPDDSLVTFLTDATTGAEMWFRSATTEGFEMAASDCHLNNIVWMPLLFAFDRGVGCKGLVLTEVAPNEGFGEANFIRPGERVYRRLGLAGYHGSLKKDALLMALGEDPRASDIAEVANSFIRNEAGYEEFAIV</sequence>
<gene>
    <name evidence="1" type="ORF">B0H67DRAFT_648919</name>
</gene>
<keyword evidence="2" id="KW-1185">Reference proteome</keyword>
<dbReference type="AlphaFoldDB" id="A0AA39ZVU6"/>
<name>A0AA39ZVU6_9PEZI</name>
<protein>
    <submittedName>
        <fullName evidence="1">Uncharacterized protein</fullName>
    </submittedName>
</protein>
<evidence type="ECO:0000313" key="2">
    <source>
        <dbReference type="Proteomes" id="UP001172102"/>
    </source>
</evidence>
<organism evidence="1 2">
    <name type="scientific">Lasiosphaeris hirsuta</name>
    <dbReference type="NCBI Taxonomy" id="260670"/>
    <lineage>
        <taxon>Eukaryota</taxon>
        <taxon>Fungi</taxon>
        <taxon>Dikarya</taxon>
        <taxon>Ascomycota</taxon>
        <taxon>Pezizomycotina</taxon>
        <taxon>Sordariomycetes</taxon>
        <taxon>Sordariomycetidae</taxon>
        <taxon>Sordariales</taxon>
        <taxon>Lasiosphaeriaceae</taxon>
        <taxon>Lasiosphaeris</taxon>
    </lineage>
</organism>
<evidence type="ECO:0000313" key="1">
    <source>
        <dbReference type="EMBL" id="KAK0704487.1"/>
    </source>
</evidence>
<dbReference type="EMBL" id="JAUKUA010000007">
    <property type="protein sequence ID" value="KAK0704487.1"/>
    <property type="molecule type" value="Genomic_DNA"/>
</dbReference>
<proteinExistence type="predicted"/>
<comment type="caution">
    <text evidence="1">The sequence shown here is derived from an EMBL/GenBank/DDBJ whole genome shotgun (WGS) entry which is preliminary data.</text>
</comment>
<dbReference type="Proteomes" id="UP001172102">
    <property type="component" value="Unassembled WGS sequence"/>
</dbReference>